<dbReference type="EMBL" id="SEKV01000414">
    <property type="protein sequence ID" value="TFY57622.1"/>
    <property type="molecule type" value="Genomic_DNA"/>
</dbReference>
<dbReference type="Proteomes" id="UP000298390">
    <property type="component" value="Unassembled WGS sequence"/>
</dbReference>
<comment type="caution">
    <text evidence="2">The sequence shown here is derived from an EMBL/GenBank/DDBJ whole genome shotgun (WGS) entry which is preliminary data.</text>
</comment>
<feature type="region of interest" description="Disordered" evidence="1">
    <location>
        <begin position="82"/>
        <end position="124"/>
    </location>
</feature>
<feature type="compositionally biased region" description="Acidic residues" evidence="1">
    <location>
        <begin position="94"/>
        <end position="124"/>
    </location>
</feature>
<proteinExistence type="predicted"/>
<dbReference type="AlphaFoldDB" id="A0A4Y9Y636"/>
<gene>
    <name evidence="2" type="ORF">EVJ58_g6911</name>
</gene>
<evidence type="ECO:0000256" key="1">
    <source>
        <dbReference type="SAM" id="MobiDB-lite"/>
    </source>
</evidence>
<protein>
    <submittedName>
        <fullName evidence="2">Uncharacterized protein</fullName>
    </submittedName>
</protein>
<organism evidence="2 3">
    <name type="scientific">Rhodofomes roseus</name>
    <dbReference type="NCBI Taxonomy" id="34475"/>
    <lineage>
        <taxon>Eukaryota</taxon>
        <taxon>Fungi</taxon>
        <taxon>Dikarya</taxon>
        <taxon>Basidiomycota</taxon>
        <taxon>Agaricomycotina</taxon>
        <taxon>Agaricomycetes</taxon>
        <taxon>Polyporales</taxon>
        <taxon>Rhodofomes</taxon>
    </lineage>
</organism>
<name>A0A4Y9Y636_9APHY</name>
<accession>A0A4Y9Y636</accession>
<evidence type="ECO:0000313" key="3">
    <source>
        <dbReference type="Proteomes" id="UP000298390"/>
    </source>
</evidence>
<evidence type="ECO:0000313" key="2">
    <source>
        <dbReference type="EMBL" id="TFY57622.1"/>
    </source>
</evidence>
<reference evidence="2 3" key="1">
    <citation type="submission" date="2019-01" db="EMBL/GenBank/DDBJ databases">
        <title>Genome sequencing of the rare red list fungi Fomitopsis rosea.</title>
        <authorList>
            <person name="Buettner E."/>
            <person name="Kellner H."/>
        </authorList>
    </citation>
    <scope>NUCLEOTIDE SEQUENCE [LARGE SCALE GENOMIC DNA]</scope>
    <source>
        <strain evidence="2 3">DSM 105464</strain>
    </source>
</reference>
<sequence length="124" mass="13429">MEAAATSDVNEASPTARPMILALDMVRWCTMEDNVGTEECVDCALDVPVDVCMKITEDVCEADVGVLDPLVRVNRSDDERCVDKGNVSDSDMIVGDELDTSEDIAADEDKDNEEVCASDEPEVP</sequence>